<accession>A0ABV9RHW6</accession>
<evidence type="ECO:0000256" key="10">
    <source>
        <dbReference type="ARBA" id="ARBA00048348"/>
    </source>
</evidence>
<feature type="transmembrane region" description="Helical" evidence="12">
    <location>
        <begin position="133"/>
        <end position="155"/>
    </location>
</feature>
<organism evidence="14 15">
    <name type="scientific">Actinomycetospora chibensis</name>
    <dbReference type="NCBI Taxonomy" id="663606"/>
    <lineage>
        <taxon>Bacteria</taxon>
        <taxon>Bacillati</taxon>
        <taxon>Actinomycetota</taxon>
        <taxon>Actinomycetes</taxon>
        <taxon>Pseudonocardiales</taxon>
        <taxon>Pseudonocardiaceae</taxon>
        <taxon>Actinomycetospora</taxon>
    </lineage>
</organism>
<feature type="transmembrane region" description="Helical" evidence="12">
    <location>
        <begin position="386"/>
        <end position="415"/>
    </location>
</feature>
<comment type="catalytic activity">
    <reaction evidence="10">
        <text>hydrogencarbonate + H(+) = CO2 + H2O</text>
        <dbReference type="Rhea" id="RHEA:10748"/>
        <dbReference type="ChEBI" id="CHEBI:15377"/>
        <dbReference type="ChEBI" id="CHEBI:15378"/>
        <dbReference type="ChEBI" id="CHEBI:16526"/>
        <dbReference type="ChEBI" id="CHEBI:17544"/>
        <dbReference type="EC" id="4.2.1.1"/>
    </reaction>
</comment>
<keyword evidence="6 12" id="KW-1133">Transmembrane helix</keyword>
<proteinExistence type="inferred from homology"/>
<dbReference type="SUPFAM" id="SSF53056">
    <property type="entry name" value="beta-carbonic anhydrase, cab"/>
    <property type="match status" value="1"/>
</dbReference>
<dbReference type="InterPro" id="IPR011547">
    <property type="entry name" value="SLC26A/SulP_dom"/>
</dbReference>
<dbReference type="Pfam" id="PF00484">
    <property type="entry name" value="Pro_CA"/>
    <property type="match status" value="1"/>
</dbReference>
<comment type="similarity">
    <text evidence="2">Belongs to the beta-class carbonic anhydrase family.</text>
</comment>
<feature type="compositionally biased region" description="Low complexity" evidence="11">
    <location>
        <begin position="775"/>
        <end position="791"/>
    </location>
</feature>
<evidence type="ECO:0000256" key="2">
    <source>
        <dbReference type="ARBA" id="ARBA00006217"/>
    </source>
</evidence>
<feature type="domain" description="SLC26A/SulP transporter" evidence="13">
    <location>
        <begin position="28"/>
        <end position="388"/>
    </location>
</feature>
<dbReference type="InterPro" id="IPR001765">
    <property type="entry name" value="Carbonic_anhydrase"/>
</dbReference>
<reference evidence="15" key="1">
    <citation type="journal article" date="2019" name="Int. J. Syst. Evol. Microbiol.">
        <title>The Global Catalogue of Microorganisms (GCM) 10K type strain sequencing project: providing services to taxonomists for standard genome sequencing and annotation.</title>
        <authorList>
            <consortium name="The Broad Institute Genomics Platform"/>
            <consortium name="The Broad Institute Genome Sequencing Center for Infectious Disease"/>
            <person name="Wu L."/>
            <person name="Ma J."/>
        </authorList>
    </citation>
    <scope>NUCLEOTIDE SEQUENCE [LARGE SCALE GENOMIC DNA]</scope>
    <source>
        <strain evidence="15">CCUG 50347</strain>
    </source>
</reference>
<feature type="transmembrane region" description="Helical" evidence="12">
    <location>
        <begin position="175"/>
        <end position="196"/>
    </location>
</feature>
<dbReference type="PANTHER" id="PTHR11814">
    <property type="entry name" value="SULFATE TRANSPORTER"/>
    <property type="match status" value="1"/>
</dbReference>
<evidence type="ECO:0000313" key="15">
    <source>
        <dbReference type="Proteomes" id="UP001595909"/>
    </source>
</evidence>
<evidence type="ECO:0000259" key="13">
    <source>
        <dbReference type="Pfam" id="PF00916"/>
    </source>
</evidence>
<feature type="region of interest" description="Disordered" evidence="11">
    <location>
        <begin position="775"/>
        <end position="798"/>
    </location>
</feature>
<protein>
    <recommendedName>
        <fullName evidence="3">carbonic anhydrase</fullName>
        <ecNumber evidence="3">4.2.1.1</ecNumber>
    </recommendedName>
</protein>
<evidence type="ECO:0000256" key="7">
    <source>
        <dbReference type="ARBA" id="ARBA00023136"/>
    </source>
</evidence>
<feature type="transmembrane region" description="Helical" evidence="12">
    <location>
        <begin position="99"/>
        <end position="121"/>
    </location>
</feature>
<feature type="transmembrane region" description="Helical" evidence="12">
    <location>
        <begin position="32"/>
        <end position="52"/>
    </location>
</feature>
<dbReference type="SMART" id="SM00947">
    <property type="entry name" value="Pro_CA"/>
    <property type="match status" value="1"/>
</dbReference>
<evidence type="ECO:0000256" key="11">
    <source>
        <dbReference type="SAM" id="MobiDB-lite"/>
    </source>
</evidence>
<comment type="function">
    <text evidence="9">Catalyzes the reversible hydration of carbon dioxide to form bicarbonate.</text>
</comment>
<keyword evidence="8" id="KW-0456">Lyase</keyword>
<dbReference type="InterPro" id="IPR036874">
    <property type="entry name" value="Carbonic_anhydrase_sf"/>
</dbReference>
<sequence>MTTGATTVPERDTPSRRERLRSNLRSNLRADLPASLVVFLVAVPLSLGIAVASDAPLTAGLIAAAVGGLVAGALGGSPLQVSGPAAGLTVVVADLVGRFGWGVTCAITVAAGLLQVLFGLTRTGRAALAISPAVVHGMLAGIGVTIVLGQLHVVLGGEQQDDAIAGVLELPGQLISLHGPATTLGLAVIAILLIWPRLPRSLPGWVRGIPAPLLAVVLVTAAAGLFAMPVERVEIGGSLLEAITPPVLPDGRWGAFAVGVLTIAIIASVESLLSAVAVDRMHAGARSDLDRELIGQGAGNTLSGLLGGLPITGVIVRSSTNVATGAKSRASAILHGVWIVVFSVALLGLVQQIPMAVLAGLLVVIGARLVKLAHMRELHRHGELPVYVVTILGVVVADLLTGVIAGLALALLLVLRRVVWASIEVQEPAAADADDRGEHPWHVVVEGALCFPSIPRLARRLGQVPAGAPVVVDLVTDYLDHAAYDHLAEWIERHERGGGHVRVDEVGSMGLLDRRAASSGGPGARRPGPVPRFLSPWAMWQAGHEATGGGHGGHGHALDAGDDPDDPILTGLREYHRRAAGLVAPYLSDLADGQSPYALFLTCSDSRVVPNVLTSSGPGDLFTVRNVGNLAPVGTGADASVGASVEYALDALEVPTLVVCGHSGCGAMTAALHGTGGNGVLGRWLDGADESIDRWRAGHPVAVSAAARGASDVDQLAMVNVAVQLDRLARHPAVARALADGRVRLVGLYFDIATARMSVLDGARFVPASRDRLGAGAAGTPGDPATAAFPAAPTPDPV</sequence>
<evidence type="ECO:0000256" key="6">
    <source>
        <dbReference type="ARBA" id="ARBA00022989"/>
    </source>
</evidence>
<dbReference type="EMBL" id="JBHSIM010000027">
    <property type="protein sequence ID" value="MFC4833305.1"/>
    <property type="molecule type" value="Genomic_DNA"/>
</dbReference>
<keyword evidence="4 12" id="KW-0812">Transmembrane</keyword>
<evidence type="ECO:0000256" key="12">
    <source>
        <dbReference type="SAM" id="Phobius"/>
    </source>
</evidence>
<feature type="transmembrane region" description="Helical" evidence="12">
    <location>
        <begin position="356"/>
        <end position="374"/>
    </location>
</feature>
<feature type="transmembrane region" description="Helical" evidence="12">
    <location>
        <begin position="208"/>
        <end position="230"/>
    </location>
</feature>
<feature type="transmembrane region" description="Helical" evidence="12">
    <location>
        <begin position="253"/>
        <end position="278"/>
    </location>
</feature>
<evidence type="ECO:0000256" key="5">
    <source>
        <dbReference type="ARBA" id="ARBA00022833"/>
    </source>
</evidence>
<dbReference type="Gene3D" id="3.40.1050.10">
    <property type="entry name" value="Carbonic anhydrase"/>
    <property type="match status" value="1"/>
</dbReference>
<dbReference type="PROSITE" id="PS00704">
    <property type="entry name" value="PROK_CO2_ANHYDRASE_1"/>
    <property type="match status" value="1"/>
</dbReference>
<feature type="transmembrane region" description="Helical" evidence="12">
    <location>
        <begin position="59"/>
        <end position="79"/>
    </location>
</feature>
<evidence type="ECO:0000256" key="4">
    <source>
        <dbReference type="ARBA" id="ARBA00022692"/>
    </source>
</evidence>
<evidence type="ECO:0000313" key="14">
    <source>
        <dbReference type="EMBL" id="MFC4833305.1"/>
    </source>
</evidence>
<dbReference type="InterPro" id="IPR001902">
    <property type="entry name" value="SLC26A/SulP_fam"/>
</dbReference>
<keyword evidence="15" id="KW-1185">Reference proteome</keyword>
<keyword evidence="7 12" id="KW-0472">Membrane</keyword>
<dbReference type="RefSeq" id="WP_274190144.1">
    <property type="nucleotide sequence ID" value="NZ_BAABHN010000027.1"/>
</dbReference>
<feature type="transmembrane region" description="Helical" evidence="12">
    <location>
        <begin position="332"/>
        <end position="350"/>
    </location>
</feature>
<comment type="subcellular location">
    <subcellularLocation>
        <location evidence="1">Membrane</location>
        <topology evidence="1">Multi-pass membrane protein</topology>
    </subcellularLocation>
</comment>
<evidence type="ECO:0000256" key="1">
    <source>
        <dbReference type="ARBA" id="ARBA00004141"/>
    </source>
</evidence>
<dbReference type="PROSITE" id="PS00705">
    <property type="entry name" value="PROK_CO2_ANHYDRASE_2"/>
    <property type="match status" value="1"/>
</dbReference>
<evidence type="ECO:0000256" key="8">
    <source>
        <dbReference type="ARBA" id="ARBA00023239"/>
    </source>
</evidence>
<keyword evidence="5" id="KW-0862">Zinc</keyword>
<dbReference type="Pfam" id="PF00916">
    <property type="entry name" value="Sulfate_transp"/>
    <property type="match status" value="1"/>
</dbReference>
<dbReference type="EC" id="4.2.1.1" evidence="3"/>
<gene>
    <name evidence="14" type="ORF">ACFPEL_12910</name>
</gene>
<dbReference type="Proteomes" id="UP001595909">
    <property type="component" value="Unassembled WGS sequence"/>
</dbReference>
<dbReference type="InterPro" id="IPR015892">
    <property type="entry name" value="Carbonic_anhydrase_CS"/>
</dbReference>
<name>A0ABV9RHW6_9PSEU</name>
<evidence type="ECO:0000256" key="9">
    <source>
        <dbReference type="ARBA" id="ARBA00024993"/>
    </source>
</evidence>
<evidence type="ECO:0000256" key="3">
    <source>
        <dbReference type="ARBA" id="ARBA00012925"/>
    </source>
</evidence>
<comment type="caution">
    <text evidence="14">The sequence shown here is derived from an EMBL/GenBank/DDBJ whole genome shotgun (WGS) entry which is preliminary data.</text>
</comment>